<dbReference type="SUPFAM" id="SSF51905">
    <property type="entry name" value="FAD/NAD(P)-binding domain"/>
    <property type="match status" value="1"/>
</dbReference>
<sequence length="459" mass="50765">MGSLAENHHKVIVVGAGPVGVTAAINLARLGVKPLILERNAAIDQSPRATSYQACVLAEMMETGIYEDLRRQAVVNDALSFWVSEGSQKKRIAQVHKKEGGDHFPQGLNCGQPTLTTIILDHLITHYDAQVLFRQKVTNLTQTGALVTITCTDPATGEPSVYTCDWLIGADGAGSTVRKLLDIEFEGFSWPKEDFVATNLVYPFDKYGFSTANFLVDPVHWAVITVIDGKLWRCAFGVKPGMDNERIRAELDEHFRHILPGWEEEGGKYELVQLNRYKPHQRCASQYRKGRCLLAGDAAHSNNPVGGLGLTTGLLDAGPLGRALGAVISGRAPESILDTWAEARRDKWLTFTNAFSIENKRMIQKGGHGVDPLGIWELDDVAKQHRMERWISTATSAMISADAAFFRSLDDPASQLKSRMRQWAITMDPLWMAEYEDKDIVDRRMALRPPNDAIAAALA</sequence>
<dbReference type="PRINTS" id="PR00420">
    <property type="entry name" value="RNGMNOXGNASE"/>
</dbReference>
<dbReference type="GeneID" id="98162476"/>
<evidence type="ECO:0000313" key="6">
    <source>
        <dbReference type="EMBL" id="KAL2837815.1"/>
    </source>
</evidence>
<organism evidence="6 7">
    <name type="scientific">Aspergillus pseudodeflectus</name>
    <dbReference type="NCBI Taxonomy" id="176178"/>
    <lineage>
        <taxon>Eukaryota</taxon>
        <taxon>Fungi</taxon>
        <taxon>Dikarya</taxon>
        <taxon>Ascomycota</taxon>
        <taxon>Pezizomycotina</taxon>
        <taxon>Eurotiomycetes</taxon>
        <taxon>Eurotiomycetidae</taxon>
        <taxon>Eurotiales</taxon>
        <taxon>Aspergillaceae</taxon>
        <taxon>Aspergillus</taxon>
        <taxon>Aspergillus subgen. Nidulantes</taxon>
    </lineage>
</organism>
<gene>
    <name evidence="6" type="ORF">BJX68DRAFT_272899</name>
</gene>
<evidence type="ECO:0000256" key="1">
    <source>
        <dbReference type="ARBA" id="ARBA00001974"/>
    </source>
</evidence>
<evidence type="ECO:0000259" key="5">
    <source>
        <dbReference type="Pfam" id="PF01494"/>
    </source>
</evidence>
<dbReference type="Pfam" id="PF01494">
    <property type="entry name" value="FAD_binding_3"/>
    <property type="match status" value="1"/>
</dbReference>
<dbReference type="EMBL" id="JBFXLR010000092">
    <property type="protein sequence ID" value="KAL2837815.1"/>
    <property type="molecule type" value="Genomic_DNA"/>
</dbReference>
<comment type="caution">
    <text evidence="6">The sequence shown here is derived from an EMBL/GenBank/DDBJ whole genome shotgun (WGS) entry which is preliminary data.</text>
</comment>
<protein>
    <recommendedName>
        <fullName evidence="5">FAD-binding domain-containing protein</fullName>
    </recommendedName>
</protein>
<keyword evidence="3" id="KW-0274">FAD</keyword>
<comment type="cofactor">
    <cofactor evidence="1">
        <name>FAD</name>
        <dbReference type="ChEBI" id="CHEBI:57692"/>
    </cofactor>
</comment>
<proteinExistence type="predicted"/>
<dbReference type="RefSeq" id="XP_070892718.1">
    <property type="nucleotide sequence ID" value="XM_071047312.1"/>
</dbReference>
<evidence type="ECO:0000313" key="7">
    <source>
        <dbReference type="Proteomes" id="UP001610444"/>
    </source>
</evidence>
<dbReference type="PANTHER" id="PTHR43004">
    <property type="entry name" value="TRK SYSTEM POTASSIUM UPTAKE PROTEIN"/>
    <property type="match status" value="1"/>
</dbReference>
<dbReference type="InterPro" id="IPR036188">
    <property type="entry name" value="FAD/NAD-bd_sf"/>
</dbReference>
<keyword evidence="2" id="KW-0285">Flavoprotein</keyword>
<dbReference type="Gene3D" id="3.30.70.2450">
    <property type="match status" value="1"/>
</dbReference>
<dbReference type="InterPro" id="IPR002938">
    <property type="entry name" value="FAD-bd"/>
</dbReference>
<accession>A0ABR4JCX4</accession>
<keyword evidence="7" id="KW-1185">Reference proteome</keyword>
<dbReference type="Proteomes" id="UP001610444">
    <property type="component" value="Unassembled WGS sequence"/>
</dbReference>
<evidence type="ECO:0000256" key="4">
    <source>
        <dbReference type="ARBA" id="ARBA00023002"/>
    </source>
</evidence>
<feature type="domain" description="FAD-binding" evidence="5">
    <location>
        <begin position="10"/>
        <end position="346"/>
    </location>
</feature>
<evidence type="ECO:0000256" key="3">
    <source>
        <dbReference type="ARBA" id="ARBA00022827"/>
    </source>
</evidence>
<evidence type="ECO:0000256" key="2">
    <source>
        <dbReference type="ARBA" id="ARBA00022630"/>
    </source>
</evidence>
<dbReference type="InterPro" id="IPR050641">
    <property type="entry name" value="RIFMO-like"/>
</dbReference>
<name>A0ABR4JCX4_9EURO</name>
<keyword evidence="4" id="KW-0560">Oxidoreductase</keyword>
<dbReference type="PANTHER" id="PTHR43004:SF19">
    <property type="entry name" value="BINDING MONOOXYGENASE, PUTATIVE (JCVI)-RELATED"/>
    <property type="match status" value="1"/>
</dbReference>
<reference evidence="6 7" key="1">
    <citation type="submission" date="2024-07" db="EMBL/GenBank/DDBJ databases">
        <title>Section-level genome sequencing and comparative genomics of Aspergillus sections Usti and Cavernicolus.</title>
        <authorList>
            <consortium name="Lawrence Berkeley National Laboratory"/>
            <person name="Nybo J.L."/>
            <person name="Vesth T.C."/>
            <person name="Theobald S."/>
            <person name="Frisvad J.C."/>
            <person name="Larsen T.O."/>
            <person name="Kjaerboelling I."/>
            <person name="Rothschild-Mancinelli K."/>
            <person name="Lyhne E.K."/>
            <person name="Kogle M.E."/>
            <person name="Barry K."/>
            <person name="Clum A."/>
            <person name="Na H."/>
            <person name="Ledsgaard L."/>
            <person name="Lin J."/>
            <person name="Lipzen A."/>
            <person name="Kuo A."/>
            <person name="Riley R."/>
            <person name="Mondo S."/>
            <person name="LaButti K."/>
            <person name="Haridas S."/>
            <person name="Pangalinan J."/>
            <person name="Salamov A.A."/>
            <person name="Simmons B.A."/>
            <person name="Magnuson J.K."/>
            <person name="Chen J."/>
            <person name="Drula E."/>
            <person name="Henrissat B."/>
            <person name="Wiebenga A."/>
            <person name="Lubbers R.J."/>
            <person name="Gomes A.C."/>
            <person name="Macurrencykelacurrency M.R."/>
            <person name="Stajich J."/>
            <person name="Grigoriev I.V."/>
            <person name="Mortensen U.H."/>
            <person name="De vries R.P."/>
            <person name="Baker S.E."/>
            <person name="Andersen M.R."/>
        </authorList>
    </citation>
    <scope>NUCLEOTIDE SEQUENCE [LARGE SCALE GENOMIC DNA]</scope>
    <source>
        <strain evidence="6 7">CBS 756.74</strain>
    </source>
</reference>
<dbReference type="Gene3D" id="3.50.50.60">
    <property type="entry name" value="FAD/NAD(P)-binding domain"/>
    <property type="match status" value="1"/>
</dbReference>